<feature type="transmembrane region" description="Helical" evidence="1">
    <location>
        <begin position="107"/>
        <end position="126"/>
    </location>
</feature>
<evidence type="ECO:0000313" key="2">
    <source>
        <dbReference type="EMBL" id="CCB88600.1"/>
    </source>
</evidence>
<proteinExistence type="predicted"/>
<evidence type="ECO:0000313" key="3">
    <source>
        <dbReference type="Proteomes" id="UP000000496"/>
    </source>
</evidence>
<dbReference type="OrthoDB" id="5948702at2"/>
<reference key="1">
    <citation type="journal article" date="2011" name="Mol. Biol. Evol.">
        <title>Unity in variety -- the pan-genome of the Chlamydiae.</title>
        <authorList>
            <person name="Collingro A."/>
            <person name="Tischler P."/>
            <person name="Weinmaier T."/>
            <person name="Penz T."/>
            <person name="Heinz E."/>
            <person name="Brunham R.C."/>
            <person name="Read T.D."/>
            <person name="Bavoil P.M."/>
            <person name="Sachse K."/>
            <person name="Kahane S."/>
            <person name="Friedman M.G."/>
            <person name="Rattei T."/>
            <person name="Myers G.S.A."/>
            <person name="Horn M."/>
        </authorList>
    </citation>
    <scope>NUCLEOTIDE SEQUENCE</scope>
    <source>
        <strain>Z</strain>
    </source>
</reference>
<dbReference type="Proteomes" id="UP000000496">
    <property type="component" value="Chromosome gsn.131"/>
</dbReference>
<dbReference type="HOGENOM" id="CLU_1509602_0_0_0"/>
<feature type="transmembrane region" description="Helical" evidence="1">
    <location>
        <begin position="5"/>
        <end position="26"/>
    </location>
</feature>
<keyword evidence="1" id="KW-0812">Transmembrane</keyword>
<feature type="transmembrane region" description="Helical" evidence="1">
    <location>
        <begin position="133"/>
        <end position="153"/>
    </location>
</feature>
<accession>F8L785</accession>
<dbReference type="KEGG" id="sng:SNE_A07230"/>
<keyword evidence="3" id="KW-1185">Reference proteome</keyword>
<protein>
    <submittedName>
        <fullName evidence="2">Uncharacterized protein</fullName>
    </submittedName>
</protein>
<organism evidence="2 3">
    <name type="scientific">Simkania negevensis (strain ATCC VR-1471 / DSM 27360 / Z)</name>
    <dbReference type="NCBI Taxonomy" id="331113"/>
    <lineage>
        <taxon>Bacteria</taxon>
        <taxon>Pseudomonadati</taxon>
        <taxon>Chlamydiota</taxon>
        <taxon>Chlamydiia</taxon>
        <taxon>Parachlamydiales</taxon>
        <taxon>Simkaniaceae</taxon>
        <taxon>Simkania</taxon>
    </lineage>
</organism>
<evidence type="ECO:0000256" key="1">
    <source>
        <dbReference type="SAM" id="Phobius"/>
    </source>
</evidence>
<dbReference type="EMBL" id="FR872582">
    <property type="protein sequence ID" value="CCB88600.1"/>
    <property type="molecule type" value="Genomic_DNA"/>
</dbReference>
<feature type="transmembrane region" description="Helical" evidence="1">
    <location>
        <begin position="165"/>
        <end position="188"/>
    </location>
</feature>
<sequence length="198" mass="22186">MGRIIFGGILGGIIAFVWSFVSWMVLPWHEWTLQSFSNEEFVSWVIKENVKKDGVYIIPHKGSSKTALTPSELKDKVDPDKSKTKEGPFIYAQIKRKGIDYTSPKQYIISFLTQFVGASLISFLLLKAAESSYMGRLLFVTTMGLIIGVLGSIPNWNWFGGGNLFLLISVADLVITWFLAGLLMAAVVKQKPERDLMM</sequence>
<keyword evidence="1" id="KW-1133">Transmembrane helix</keyword>
<gene>
    <name evidence="2" type="ordered locus">SNE_A07230</name>
</gene>
<keyword evidence="1" id="KW-0472">Membrane</keyword>
<reference evidence="2 3" key="2">
    <citation type="journal article" date="2011" name="Mol. Biol. Evol.">
        <title>Unity in variety--the pan-genome of the Chlamydiae.</title>
        <authorList>
            <person name="Collingro A."/>
            <person name="Tischler P."/>
            <person name="Weinmaier T."/>
            <person name="Penz T."/>
            <person name="Heinz E."/>
            <person name="Brunham R.C."/>
            <person name="Read T.D."/>
            <person name="Bavoil P.M."/>
            <person name="Sachse K."/>
            <person name="Kahane S."/>
            <person name="Friedman M.G."/>
            <person name="Rattei T."/>
            <person name="Myers G.S."/>
            <person name="Horn M."/>
        </authorList>
    </citation>
    <scope>NUCLEOTIDE SEQUENCE [LARGE SCALE GENOMIC DNA]</scope>
    <source>
        <strain evidence="3">ATCC VR-1471 / Z</strain>
    </source>
</reference>
<dbReference type="AlphaFoldDB" id="F8L785"/>
<dbReference type="RefSeq" id="WP_013943067.1">
    <property type="nucleotide sequence ID" value="NC_015713.1"/>
</dbReference>
<name>F8L785_SIMNZ</name>